<name>A0A126V5K2_9RHOB</name>
<gene>
    <name evidence="1" type="ORF">RC74_18555</name>
</gene>
<dbReference type="KEGG" id="hat:RC74_18555"/>
<reference evidence="1 2" key="1">
    <citation type="submission" date="2016-02" db="EMBL/GenBank/DDBJ databases">
        <title>Complete genome sequence of Halocynthiibacter arcticus PAMC 20958t from arctic marine sediment.</title>
        <authorList>
            <person name="Lee Y.M."/>
            <person name="Baek K."/>
            <person name="Lee H.K."/>
            <person name="Shin S.C."/>
        </authorList>
    </citation>
    <scope>NUCLEOTIDE SEQUENCE [LARGE SCALE GENOMIC DNA]</scope>
    <source>
        <strain evidence="1">PAMC 20958</strain>
    </source>
</reference>
<keyword evidence="2" id="KW-1185">Reference proteome</keyword>
<dbReference type="Proteomes" id="UP000070371">
    <property type="component" value="Chromosome"/>
</dbReference>
<organism evidence="1 2">
    <name type="scientific">Falsihalocynthiibacter arcticus</name>
    <dbReference type="NCBI Taxonomy" id="1579316"/>
    <lineage>
        <taxon>Bacteria</taxon>
        <taxon>Pseudomonadati</taxon>
        <taxon>Pseudomonadota</taxon>
        <taxon>Alphaproteobacteria</taxon>
        <taxon>Rhodobacterales</taxon>
        <taxon>Roseobacteraceae</taxon>
        <taxon>Falsihalocynthiibacter</taxon>
    </lineage>
</organism>
<protein>
    <submittedName>
        <fullName evidence="1">Uncharacterized protein</fullName>
    </submittedName>
</protein>
<evidence type="ECO:0000313" key="2">
    <source>
        <dbReference type="Proteomes" id="UP000070371"/>
    </source>
</evidence>
<proteinExistence type="predicted"/>
<evidence type="ECO:0000313" key="1">
    <source>
        <dbReference type="EMBL" id="AML52989.1"/>
    </source>
</evidence>
<accession>A0A126V5K2</accession>
<sequence>MRKLRRSVWSIYQSRLEDVRKSRQHNQGSHEDLRDTYAIVGFGLEAPIEAKAEGGASKGEEGKGREYLINLHEVFYIEA</sequence>
<dbReference type="EMBL" id="CP014327">
    <property type="protein sequence ID" value="AML52989.1"/>
    <property type="molecule type" value="Genomic_DNA"/>
</dbReference>
<dbReference type="AlphaFoldDB" id="A0A126V5K2"/>